<dbReference type="OrthoDB" id="10257049at2759"/>
<keyword evidence="5" id="KW-1185">Reference proteome</keyword>
<gene>
    <name evidence="4" type="ORF">PISL3812_00977</name>
</gene>
<dbReference type="InterPro" id="IPR047122">
    <property type="entry name" value="Trans-enoyl_RdTase-like"/>
</dbReference>
<dbReference type="EMBL" id="CVMT01000001">
    <property type="protein sequence ID" value="CRG83623.1"/>
    <property type="molecule type" value="Genomic_DNA"/>
</dbReference>
<evidence type="ECO:0000256" key="1">
    <source>
        <dbReference type="ARBA" id="ARBA00008072"/>
    </source>
</evidence>
<evidence type="ECO:0000256" key="2">
    <source>
        <dbReference type="ARBA" id="ARBA00023002"/>
    </source>
</evidence>
<dbReference type="SUPFAM" id="SSF50129">
    <property type="entry name" value="GroES-like"/>
    <property type="match status" value="1"/>
</dbReference>
<dbReference type="PANTHER" id="PTHR45348:SF3">
    <property type="entry name" value="ENOYL REDUCTASE (ER) DOMAIN-CONTAINING PROTEIN"/>
    <property type="match status" value="1"/>
</dbReference>
<feature type="domain" description="Enoyl reductase (ER)" evidence="3">
    <location>
        <begin position="18"/>
        <end position="345"/>
    </location>
</feature>
<dbReference type="SUPFAM" id="SSF51735">
    <property type="entry name" value="NAD(P)-binding Rossmann-fold domains"/>
    <property type="match status" value="1"/>
</dbReference>
<dbReference type="Gene3D" id="3.90.180.10">
    <property type="entry name" value="Medium-chain alcohol dehydrogenases, catalytic domain"/>
    <property type="match status" value="1"/>
</dbReference>
<dbReference type="Pfam" id="PF00107">
    <property type="entry name" value="ADH_zinc_N"/>
    <property type="match status" value="1"/>
</dbReference>
<evidence type="ECO:0000313" key="4">
    <source>
        <dbReference type="EMBL" id="CRG83623.1"/>
    </source>
</evidence>
<accession>A0A0U1LKW3</accession>
<dbReference type="PANTHER" id="PTHR45348">
    <property type="entry name" value="HYPOTHETICAL OXIDOREDUCTASE (EUROFUNG)"/>
    <property type="match status" value="1"/>
</dbReference>
<dbReference type="Pfam" id="PF08240">
    <property type="entry name" value="ADH_N"/>
    <property type="match status" value="1"/>
</dbReference>
<dbReference type="InterPro" id="IPR036291">
    <property type="entry name" value="NAD(P)-bd_dom_sf"/>
</dbReference>
<comment type="similarity">
    <text evidence="1">Belongs to the zinc-containing alcohol dehydrogenase family.</text>
</comment>
<name>A0A0U1LKW3_TALIS</name>
<sequence>MASALGETIAQLQLVQKGGPFQVVQVPKPSVNPDEVLIRQVFVGLNGLDWKQRDSGMFVPRWPHVLGVEGAGVIEAIGSDVKDLQLGDEVAAWEVGMVNGDEWGGAYQEYLVMPARWVAKMPSNVSLEQAASLPICYATAICAIHSLGLDLPIPGPLGKSGSSYTPTSILILGGSSSIGANAIQLLRLVYPSVPIFATSSPKNQAQVLSLGATQVFDYHKPGLVSSVKAASPKAAGVDMIIDCLGAGASQTDICDSFDPAGSKKYAAILCGITVPVPEDVTHIEIDGMVLLELDGGEHVIPALTDLLERGKYQVPLPVRIVGQYLSAIPDVMDQVKTVSGTKLVVQL</sequence>
<dbReference type="InterPro" id="IPR020843">
    <property type="entry name" value="ER"/>
</dbReference>
<dbReference type="InterPro" id="IPR013149">
    <property type="entry name" value="ADH-like_C"/>
</dbReference>
<keyword evidence="2" id="KW-0560">Oxidoreductase</keyword>
<proteinExistence type="inferred from homology"/>
<dbReference type="GO" id="GO:0016651">
    <property type="term" value="F:oxidoreductase activity, acting on NAD(P)H"/>
    <property type="evidence" value="ECO:0007669"/>
    <property type="project" value="InterPro"/>
</dbReference>
<organism evidence="4 5">
    <name type="scientific">Talaromyces islandicus</name>
    <name type="common">Penicillium islandicum</name>
    <dbReference type="NCBI Taxonomy" id="28573"/>
    <lineage>
        <taxon>Eukaryota</taxon>
        <taxon>Fungi</taxon>
        <taxon>Dikarya</taxon>
        <taxon>Ascomycota</taxon>
        <taxon>Pezizomycotina</taxon>
        <taxon>Eurotiomycetes</taxon>
        <taxon>Eurotiomycetidae</taxon>
        <taxon>Eurotiales</taxon>
        <taxon>Trichocomaceae</taxon>
        <taxon>Talaromyces</taxon>
        <taxon>Talaromyces sect. Islandici</taxon>
    </lineage>
</organism>
<dbReference type="OMA" id="ASLPICY"/>
<dbReference type="CDD" id="cd08249">
    <property type="entry name" value="enoyl_reductase_like"/>
    <property type="match status" value="1"/>
</dbReference>
<dbReference type="AlphaFoldDB" id="A0A0U1LKW3"/>
<protein>
    <recommendedName>
        <fullName evidence="3">Enoyl reductase (ER) domain-containing protein</fullName>
    </recommendedName>
</protein>
<dbReference type="STRING" id="28573.A0A0U1LKW3"/>
<dbReference type="InterPro" id="IPR013154">
    <property type="entry name" value="ADH-like_N"/>
</dbReference>
<reference evidence="4 5" key="1">
    <citation type="submission" date="2015-04" db="EMBL/GenBank/DDBJ databases">
        <authorList>
            <person name="Syromyatnikov M.Y."/>
            <person name="Popov V.N."/>
        </authorList>
    </citation>
    <scope>NUCLEOTIDE SEQUENCE [LARGE SCALE GENOMIC DNA]</scope>
    <source>
        <strain evidence="4">WF-38-12</strain>
    </source>
</reference>
<dbReference type="Gene3D" id="3.40.50.720">
    <property type="entry name" value="NAD(P)-binding Rossmann-like Domain"/>
    <property type="match status" value="1"/>
</dbReference>
<evidence type="ECO:0000259" key="3">
    <source>
        <dbReference type="SMART" id="SM00829"/>
    </source>
</evidence>
<dbReference type="Proteomes" id="UP000054383">
    <property type="component" value="Unassembled WGS sequence"/>
</dbReference>
<evidence type="ECO:0000313" key="5">
    <source>
        <dbReference type="Proteomes" id="UP000054383"/>
    </source>
</evidence>
<dbReference type="SMART" id="SM00829">
    <property type="entry name" value="PKS_ER"/>
    <property type="match status" value="1"/>
</dbReference>
<dbReference type="InterPro" id="IPR011032">
    <property type="entry name" value="GroES-like_sf"/>
</dbReference>